<dbReference type="InterPro" id="IPR023796">
    <property type="entry name" value="Serpin_dom"/>
</dbReference>
<dbReference type="InterPro" id="IPR042185">
    <property type="entry name" value="Serpin_sf_2"/>
</dbReference>
<evidence type="ECO:0000256" key="1">
    <source>
        <dbReference type="ARBA" id="ARBA00009500"/>
    </source>
</evidence>
<evidence type="ECO:0000256" key="2">
    <source>
        <dbReference type="ARBA" id="ARBA00022690"/>
    </source>
</evidence>
<dbReference type="CDD" id="cd19601">
    <property type="entry name" value="serpin42Da-like"/>
    <property type="match status" value="1"/>
</dbReference>
<protein>
    <recommendedName>
        <fullName evidence="6">Serpin domain-containing protein</fullName>
    </recommendedName>
</protein>
<dbReference type="AlphaFoldDB" id="A0AAW2G518"/>
<evidence type="ECO:0000256" key="3">
    <source>
        <dbReference type="ARBA" id="ARBA00022900"/>
    </source>
</evidence>
<sequence length="404" mass="46186">MKILILLAIVTGNTLSYQDMSTSGHQNDIKALSTACNKFAISVYKSLPSSTDSNIITSPLSLHIVLSLLSNGAGGFTLDELKSALYHNDTIAINNEFKILALLLNNIENIELHIANKIYIQDGFDLMTEFLTICTNIFQSSISRLDFKDKAVASKAINLWIEKATNNKIFNVVSSDDLDDDTRVMIINAIYFKSKWLHPFDKANTEKRKFHVSKTEVNLIPTMFKKSKYAYGEIPTWHTSFIEIPYVNQDIVMIILLPERQIDLQDLENNFDWEMLVDTPRLIEEVALYLPKFKFEVTIKLKEVLQKIGLNTMFGDNADFTRLSNIPLKVNHVLQKVFIEVNEEGSEAAAATVVEMRIKRMAIIPMEFVVDRPFLFVIEHKPTRVPLFLGSVRKIEYFHEKDEL</sequence>
<dbReference type="Pfam" id="PF00079">
    <property type="entry name" value="Serpin"/>
    <property type="match status" value="1"/>
</dbReference>
<evidence type="ECO:0000259" key="6">
    <source>
        <dbReference type="SMART" id="SM00093"/>
    </source>
</evidence>
<dbReference type="Gene3D" id="3.30.497.10">
    <property type="entry name" value="Antithrombin, subunit I, domain 2"/>
    <property type="match status" value="1"/>
</dbReference>
<dbReference type="InterPro" id="IPR042178">
    <property type="entry name" value="Serpin_sf_1"/>
</dbReference>
<dbReference type="EMBL" id="JADYXP020000006">
    <property type="protein sequence ID" value="KAL0122114.1"/>
    <property type="molecule type" value="Genomic_DNA"/>
</dbReference>
<dbReference type="SUPFAM" id="SSF56574">
    <property type="entry name" value="Serpins"/>
    <property type="match status" value="1"/>
</dbReference>
<accession>A0AAW2G518</accession>
<keyword evidence="5" id="KW-0732">Signal</keyword>
<feature type="signal peptide" evidence="5">
    <location>
        <begin position="1"/>
        <end position="16"/>
    </location>
</feature>
<dbReference type="Proteomes" id="UP001430953">
    <property type="component" value="Unassembled WGS sequence"/>
</dbReference>
<dbReference type="InterPro" id="IPR000215">
    <property type="entry name" value="Serpin_fam"/>
</dbReference>
<reference evidence="7 8" key="1">
    <citation type="submission" date="2023-03" db="EMBL/GenBank/DDBJ databases">
        <title>High recombination rates correlate with genetic variation in Cardiocondyla obscurior ants.</title>
        <authorList>
            <person name="Errbii M."/>
        </authorList>
    </citation>
    <scope>NUCLEOTIDE SEQUENCE [LARGE SCALE GENOMIC DNA]</scope>
    <source>
        <strain evidence="7">Alpha-2009</strain>
        <tissue evidence="7">Whole body</tissue>
    </source>
</reference>
<comment type="similarity">
    <text evidence="1 4">Belongs to the serpin family.</text>
</comment>
<proteinExistence type="inferred from homology"/>
<dbReference type="GO" id="GO:0005615">
    <property type="term" value="C:extracellular space"/>
    <property type="evidence" value="ECO:0007669"/>
    <property type="project" value="InterPro"/>
</dbReference>
<name>A0AAW2G518_9HYME</name>
<evidence type="ECO:0000313" key="7">
    <source>
        <dbReference type="EMBL" id="KAL0122114.1"/>
    </source>
</evidence>
<feature type="chain" id="PRO_5043408010" description="Serpin domain-containing protein" evidence="5">
    <location>
        <begin position="17"/>
        <end position="404"/>
    </location>
</feature>
<dbReference type="InterPro" id="IPR036186">
    <property type="entry name" value="Serpin_sf"/>
</dbReference>
<dbReference type="PROSITE" id="PS00284">
    <property type="entry name" value="SERPIN"/>
    <property type="match status" value="1"/>
</dbReference>
<evidence type="ECO:0000313" key="8">
    <source>
        <dbReference type="Proteomes" id="UP001430953"/>
    </source>
</evidence>
<keyword evidence="3" id="KW-0722">Serine protease inhibitor</keyword>
<organism evidence="7 8">
    <name type="scientific">Cardiocondyla obscurior</name>
    <dbReference type="NCBI Taxonomy" id="286306"/>
    <lineage>
        <taxon>Eukaryota</taxon>
        <taxon>Metazoa</taxon>
        <taxon>Ecdysozoa</taxon>
        <taxon>Arthropoda</taxon>
        <taxon>Hexapoda</taxon>
        <taxon>Insecta</taxon>
        <taxon>Pterygota</taxon>
        <taxon>Neoptera</taxon>
        <taxon>Endopterygota</taxon>
        <taxon>Hymenoptera</taxon>
        <taxon>Apocrita</taxon>
        <taxon>Aculeata</taxon>
        <taxon>Formicoidea</taxon>
        <taxon>Formicidae</taxon>
        <taxon>Myrmicinae</taxon>
        <taxon>Cardiocondyla</taxon>
    </lineage>
</organism>
<dbReference type="InterPro" id="IPR023795">
    <property type="entry name" value="Serpin_CS"/>
</dbReference>
<dbReference type="PANTHER" id="PTHR11461">
    <property type="entry name" value="SERINE PROTEASE INHIBITOR, SERPIN"/>
    <property type="match status" value="1"/>
</dbReference>
<dbReference type="Gene3D" id="2.30.39.10">
    <property type="entry name" value="Alpha-1-antitrypsin, domain 1"/>
    <property type="match status" value="1"/>
</dbReference>
<gene>
    <name evidence="7" type="ORF">PUN28_007112</name>
</gene>
<dbReference type="PANTHER" id="PTHR11461:SF211">
    <property type="entry name" value="GH10112P-RELATED"/>
    <property type="match status" value="1"/>
</dbReference>
<comment type="caution">
    <text evidence="7">The sequence shown here is derived from an EMBL/GenBank/DDBJ whole genome shotgun (WGS) entry which is preliminary data.</text>
</comment>
<evidence type="ECO:0000256" key="4">
    <source>
        <dbReference type="RuleBase" id="RU000411"/>
    </source>
</evidence>
<evidence type="ECO:0000256" key="5">
    <source>
        <dbReference type="SAM" id="SignalP"/>
    </source>
</evidence>
<keyword evidence="2" id="KW-0646">Protease inhibitor</keyword>
<dbReference type="SMART" id="SM00093">
    <property type="entry name" value="SERPIN"/>
    <property type="match status" value="1"/>
</dbReference>
<dbReference type="GO" id="GO:0004867">
    <property type="term" value="F:serine-type endopeptidase inhibitor activity"/>
    <property type="evidence" value="ECO:0007669"/>
    <property type="project" value="UniProtKB-KW"/>
</dbReference>
<keyword evidence="8" id="KW-1185">Reference proteome</keyword>
<feature type="domain" description="Serpin" evidence="6">
    <location>
        <begin position="41"/>
        <end position="395"/>
    </location>
</feature>